<comment type="caution">
    <text evidence="3">The sequence shown here is derived from an EMBL/GenBank/DDBJ whole genome shotgun (WGS) entry which is preliminary data.</text>
</comment>
<gene>
    <name evidence="3" type="ORF">QTG54_012143</name>
</gene>
<keyword evidence="2" id="KW-0812">Transmembrane</keyword>
<evidence type="ECO:0000256" key="1">
    <source>
        <dbReference type="SAM" id="MobiDB-lite"/>
    </source>
</evidence>
<reference evidence="3" key="1">
    <citation type="submission" date="2023-06" db="EMBL/GenBank/DDBJ databases">
        <title>Survivors Of The Sea: Transcriptome response of Skeletonema marinoi to long-term dormancy.</title>
        <authorList>
            <person name="Pinder M.I.M."/>
            <person name="Kourtchenko O."/>
            <person name="Robertson E.K."/>
            <person name="Larsson T."/>
            <person name="Maumus F."/>
            <person name="Osuna-Cruz C.M."/>
            <person name="Vancaester E."/>
            <person name="Stenow R."/>
            <person name="Vandepoele K."/>
            <person name="Ploug H."/>
            <person name="Bruchert V."/>
            <person name="Godhe A."/>
            <person name="Topel M."/>
        </authorList>
    </citation>
    <scope>NUCLEOTIDE SEQUENCE</scope>
    <source>
        <strain evidence="3">R05AC</strain>
    </source>
</reference>
<proteinExistence type="predicted"/>
<accession>A0AAD9D7Q0</accession>
<evidence type="ECO:0000256" key="2">
    <source>
        <dbReference type="SAM" id="Phobius"/>
    </source>
</evidence>
<evidence type="ECO:0000313" key="3">
    <source>
        <dbReference type="EMBL" id="KAK1737276.1"/>
    </source>
</evidence>
<sequence>MIKQILQKIPGGQNVQAFVGTSILIGLCAIPVFGKDTKTGHDLFSQEKPQAIVESESKLRKDYMDTKKEQQQQQQ</sequence>
<organism evidence="3 4">
    <name type="scientific">Skeletonema marinoi</name>
    <dbReference type="NCBI Taxonomy" id="267567"/>
    <lineage>
        <taxon>Eukaryota</taxon>
        <taxon>Sar</taxon>
        <taxon>Stramenopiles</taxon>
        <taxon>Ochrophyta</taxon>
        <taxon>Bacillariophyta</taxon>
        <taxon>Coscinodiscophyceae</taxon>
        <taxon>Thalassiosirophycidae</taxon>
        <taxon>Thalassiosirales</taxon>
        <taxon>Skeletonemataceae</taxon>
        <taxon>Skeletonema</taxon>
        <taxon>Skeletonema marinoi-dohrnii complex</taxon>
    </lineage>
</organism>
<protein>
    <submittedName>
        <fullName evidence="3">Uncharacterized protein</fullName>
    </submittedName>
</protein>
<feature type="transmembrane region" description="Helical" evidence="2">
    <location>
        <begin position="15"/>
        <end position="34"/>
    </location>
</feature>
<dbReference type="AlphaFoldDB" id="A0AAD9D7Q0"/>
<keyword evidence="2" id="KW-0472">Membrane</keyword>
<feature type="compositionally biased region" description="Basic and acidic residues" evidence="1">
    <location>
        <begin position="55"/>
        <end position="75"/>
    </location>
</feature>
<feature type="region of interest" description="Disordered" evidence="1">
    <location>
        <begin position="39"/>
        <end position="75"/>
    </location>
</feature>
<name>A0AAD9D7Q0_9STRA</name>
<keyword evidence="4" id="KW-1185">Reference proteome</keyword>
<evidence type="ECO:0000313" key="4">
    <source>
        <dbReference type="Proteomes" id="UP001224775"/>
    </source>
</evidence>
<keyword evidence="2" id="KW-1133">Transmembrane helix</keyword>
<dbReference type="EMBL" id="JATAAI010000026">
    <property type="protein sequence ID" value="KAK1737276.1"/>
    <property type="molecule type" value="Genomic_DNA"/>
</dbReference>
<dbReference type="Proteomes" id="UP001224775">
    <property type="component" value="Unassembled WGS sequence"/>
</dbReference>